<proteinExistence type="predicted"/>
<keyword evidence="4" id="KW-0256">Endoplasmic reticulum</keyword>
<evidence type="ECO:0000256" key="1">
    <source>
        <dbReference type="ARBA" id="ARBA00004477"/>
    </source>
</evidence>
<feature type="transmembrane region" description="Helical" evidence="7">
    <location>
        <begin position="189"/>
        <end position="212"/>
    </location>
</feature>
<feature type="transmembrane region" description="Helical" evidence="7">
    <location>
        <begin position="224"/>
        <end position="247"/>
    </location>
</feature>
<feature type="transmembrane region" description="Helical" evidence="7">
    <location>
        <begin position="253"/>
        <end position="271"/>
    </location>
</feature>
<accession>A0ABR3TRN6</accession>
<evidence type="ECO:0000259" key="9">
    <source>
        <dbReference type="Pfam" id="PF25147"/>
    </source>
</evidence>
<keyword evidence="5 7" id="KW-1133">Transmembrane helix</keyword>
<evidence type="ECO:0000256" key="7">
    <source>
        <dbReference type="SAM" id="Phobius"/>
    </source>
</evidence>
<dbReference type="PANTHER" id="PTHR12640">
    <property type="entry name" value="RIBOPHORIN II"/>
    <property type="match status" value="1"/>
</dbReference>
<reference evidence="10 11" key="1">
    <citation type="journal article" date="2023" name="Plant Dis.">
        <title>First Report of Diplodia intermedia Causing Canker and Dieback Diseases on Apple Trees in Canada.</title>
        <authorList>
            <person name="Ellouze W."/>
            <person name="Ilyukhin E."/>
            <person name="Sulman M."/>
            <person name="Ali S."/>
        </authorList>
    </citation>
    <scope>NUCLEOTIDE SEQUENCE [LARGE SCALE GENOMIC DNA]</scope>
    <source>
        <strain evidence="10 11">M45-28</strain>
    </source>
</reference>
<comment type="subcellular location">
    <subcellularLocation>
        <location evidence="1">Endoplasmic reticulum membrane</location>
        <topology evidence="1">Multi-pass membrane protein</topology>
    </subcellularLocation>
</comment>
<keyword evidence="6 7" id="KW-0472">Membrane</keyword>
<evidence type="ECO:0000313" key="10">
    <source>
        <dbReference type="EMBL" id="KAL1643116.1"/>
    </source>
</evidence>
<evidence type="ECO:0000256" key="2">
    <source>
        <dbReference type="ARBA" id="ARBA00022692"/>
    </source>
</evidence>
<dbReference type="Proteomes" id="UP001521184">
    <property type="component" value="Unassembled WGS sequence"/>
</dbReference>
<evidence type="ECO:0000256" key="5">
    <source>
        <dbReference type="ARBA" id="ARBA00022989"/>
    </source>
</evidence>
<keyword evidence="2 7" id="KW-0812">Transmembrane</keyword>
<gene>
    <name evidence="10" type="ORF">SLS58_005085</name>
</gene>
<name>A0ABR3TRN6_9PEZI</name>
<feature type="domain" description="Ribophorin II C-terminal" evidence="9">
    <location>
        <begin position="179"/>
        <end position="282"/>
    </location>
</feature>
<protein>
    <recommendedName>
        <fullName evidence="9">Ribophorin II C-terminal domain-containing protein</fullName>
    </recommendedName>
</protein>
<dbReference type="InterPro" id="IPR056790">
    <property type="entry name" value="Ribophorin_II_C"/>
</dbReference>
<feature type="chain" id="PRO_5045909867" description="Ribophorin II C-terminal domain-containing protein" evidence="8">
    <location>
        <begin position="20"/>
        <end position="287"/>
    </location>
</feature>
<dbReference type="EMBL" id="JAKEKT020000029">
    <property type="protein sequence ID" value="KAL1643116.1"/>
    <property type="molecule type" value="Genomic_DNA"/>
</dbReference>
<organism evidence="10 11">
    <name type="scientific">Diplodia intermedia</name>
    <dbReference type="NCBI Taxonomy" id="856260"/>
    <lineage>
        <taxon>Eukaryota</taxon>
        <taxon>Fungi</taxon>
        <taxon>Dikarya</taxon>
        <taxon>Ascomycota</taxon>
        <taxon>Pezizomycotina</taxon>
        <taxon>Dothideomycetes</taxon>
        <taxon>Dothideomycetes incertae sedis</taxon>
        <taxon>Botryosphaeriales</taxon>
        <taxon>Botryosphaeriaceae</taxon>
        <taxon>Diplodia</taxon>
    </lineage>
</organism>
<keyword evidence="3 8" id="KW-0732">Signal</keyword>
<dbReference type="Pfam" id="PF25147">
    <property type="entry name" value="Ribophorin_II_C"/>
    <property type="match status" value="1"/>
</dbReference>
<evidence type="ECO:0000313" key="11">
    <source>
        <dbReference type="Proteomes" id="UP001521184"/>
    </source>
</evidence>
<sequence>MRFSFLPSLLLVGASAVSAASSWGFEEATLTITSKGSGVGSGLKEKFSPNSPIEKPVALGPSDTLKLLITTLDGKKAQRPHQAFLTLTDPATGLQDSFALSVKDNGKGKIELTQKDLAAQFLTTESPVKASLIIASFGSSTPYNSAVFDLDVARDPNTPLALPEPPVRYGKKDEIHHIFKDDPQNPPKVITLFFTAAVVAALPILFGVWAMLGANVAHAPKAFGAAPVSHGLFFGSILALEGIFFLYYTAWNLFQTLPAAVAVGLVAYVSGSRALSEVQERRLAGQR</sequence>
<keyword evidence="11" id="KW-1185">Reference proteome</keyword>
<feature type="signal peptide" evidence="8">
    <location>
        <begin position="1"/>
        <end position="19"/>
    </location>
</feature>
<dbReference type="PANTHER" id="PTHR12640:SF0">
    <property type="entry name" value="DOLICHYL-DIPHOSPHOOLIGOSACCHARIDE--PROTEIN GLYCOSYLTRANSFERASE SUBUNIT 2"/>
    <property type="match status" value="1"/>
</dbReference>
<evidence type="ECO:0000256" key="8">
    <source>
        <dbReference type="SAM" id="SignalP"/>
    </source>
</evidence>
<evidence type="ECO:0000256" key="3">
    <source>
        <dbReference type="ARBA" id="ARBA00022729"/>
    </source>
</evidence>
<evidence type="ECO:0000256" key="4">
    <source>
        <dbReference type="ARBA" id="ARBA00022824"/>
    </source>
</evidence>
<evidence type="ECO:0000256" key="6">
    <source>
        <dbReference type="ARBA" id="ARBA00023136"/>
    </source>
</evidence>
<comment type="caution">
    <text evidence="10">The sequence shown here is derived from an EMBL/GenBank/DDBJ whole genome shotgun (WGS) entry which is preliminary data.</text>
</comment>
<dbReference type="InterPro" id="IPR008814">
    <property type="entry name" value="Swp1"/>
</dbReference>